<dbReference type="InterPro" id="IPR036264">
    <property type="entry name" value="Bact_exopeptidase_dim_dom"/>
</dbReference>
<name>A0A4S4FQ04_9MICO</name>
<dbReference type="InterPro" id="IPR002933">
    <property type="entry name" value="Peptidase_M20"/>
</dbReference>
<feature type="binding site" evidence="2">
    <location>
        <position position="136"/>
    </location>
    <ligand>
        <name>Mn(2+)</name>
        <dbReference type="ChEBI" id="CHEBI:29035"/>
        <label>2</label>
    </ligand>
</feature>
<dbReference type="PANTHER" id="PTHR11014:SF63">
    <property type="entry name" value="METALLOPEPTIDASE, PUTATIVE (AFU_ORTHOLOGUE AFUA_6G09600)-RELATED"/>
    <property type="match status" value="1"/>
</dbReference>
<feature type="binding site" evidence="2">
    <location>
        <position position="163"/>
    </location>
    <ligand>
        <name>Mn(2+)</name>
        <dbReference type="ChEBI" id="CHEBI:29035"/>
        <label>2</label>
    </ligand>
</feature>
<dbReference type="EMBL" id="SSSN01000009">
    <property type="protein sequence ID" value="THG32620.1"/>
    <property type="molecule type" value="Genomic_DNA"/>
</dbReference>
<feature type="binding site" evidence="2">
    <location>
        <position position="100"/>
    </location>
    <ligand>
        <name>Mn(2+)</name>
        <dbReference type="ChEBI" id="CHEBI:29035"/>
        <label>2</label>
    </ligand>
</feature>
<keyword evidence="5" id="KW-1185">Reference proteome</keyword>
<dbReference type="InterPro" id="IPR011650">
    <property type="entry name" value="Peptidase_M20_dimer"/>
</dbReference>
<feature type="binding site" evidence="2">
    <location>
        <position position="102"/>
    </location>
    <ligand>
        <name>Mn(2+)</name>
        <dbReference type="ChEBI" id="CHEBI:29035"/>
        <label>2</label>
    </ligand>
</feature>
<dbReference type="PANTHER" id="PTHR11014">
    <property type="entry name" value="PEPTIDASE M20 FAMILY MEMBER"/>
    <property type="match status" value="1"/>
</dbReference>
<dbReference type="AlphaFoldDB" id="A0A4S4FQ04"/>
<comment type="caution">
    <text evidence="4">The sequence shown here is derived from an EMBL/GenBank/DDBJ whole genome shotgun (WGS) entry which is preliminary data.</text>
</comment>
<dbReference type="GO" id="GO:0046872">
    <property type="term" value="F:metal ion binding"/>
    <property type="evidence" value="ECO:0007669"/>
    <property type="project" value="UniProtKB-KW"/>
</dbReference>
<dbReference type="NCBIfam" id="TIGR01891">
    <property type="entry name" value="amidohydrolases"/>
    <property type="match status" value="1"/>
</dbReference>
<sequence length="404" mass="42370">MPSTLDELYRDLHSHPELSFDEHRTAAIVAERMRDAGLAVTTGIAGTGVVAVLENGDGATVLLRADMDALPVLEDTGLDYASTARGVDPDGTDVPVMHACGHDMHTTCLIGAVEELVASRDEWSGTLIALFQPAEEREGGARAMIVDGLFDRIPHPDVVLGQHLNPFPAGLVGVHAGPFMAAVNTLHVKMFGRGGHGSRPQKTIDPVVMAAATVMRLQTVVAREVAPADTAVVTVGTLHAGTKNNIIPSEATLGLSIRSFDPVVGERLDASVRRIVRAESDASGATRAPEFRSGEVYPVTVNEPVAAGRVTDALRRRFGAPRVIDPGVLMGSEDVGMLATAAGVPLVYWLLGCVDPGTYDRAAAAGTLDTDIPSNHSAQFAPVIEPTLTTGVAALVAVAREWLG</sequence>
<dbReference type="PIRSF" id="PIRSF005962">
    <property type="entry name" value="Pept_M20D_amidohydro"/>
    <property type="match status" value="1"/>
</dbReference>
<evidence type="ECO:0000256" key="1">
    <source>
        <dbReference type="ARBA" id="ARBA00022801"/>
    </source>
</evidence>
<dbReference type="Gene3D" id="3.30.70.360">
    <property type="match status" value="1"/>
</dbReference>
<dbReference type="SUPFAM" id="SSF53187">
    <property type="entry name" value="Zn-dependent exopeptidases"/>
    <property type="match status" value="1"/>
</dbReference>
<evidence type="ECO:0000313" key="4">
    <source>
        <dbReference type="EMBL" id="THG32620.1"/>
    </source>
</evidence>
<protein>
    <submittedName>
        <fullName evidence="4">Amidohydrolase</fullName>
    </submittedName>
</protein>
<keyword evidence="2" id="KW-0479">Metal-binding</keyword>
<reference evidence="4 5" key="1">
    <citation type="submission" date="2019-04" db="EMBL/GenBank/DDBJ databases">
        <authorList>
            <person name="Jiang L."/>
        </authorList>
    </citation>
    <scope>NUCLEOTIDE SEQUENCE [LARGE SCALE GENOMIC DNA]</scope>
    <source>
        <strain evidence="4 5">YIM 131861</strain>
    </source>
</reference>
<dbReference type="Pfam" id="PF07687">
    <property type="entry name" value="M20_dimer"/>
    <property type="match status" value="1"/>
</dbReference>
<gene>
    <name evidence="4" type="ORF">E6C70_12815</name>
</gene>
<dbReference type="RefSeq" id="WP_136424923.1">
    <property type="nucleotide sequence ID" value="NZ_SSSN01000009.1"/>
</dbReference>
<dbReference type="Gene3D" id="3.40.630.10">
    <property type="entry name" value="Zn peptidases"/>
    <property type="match status" value="1"/>
</dbReference>
<dbReference type="Proteomes" id="UP000307380">
    <property type="component" value="Unassembled WGS sequence"/>
</dbReference>
<dbReference type="FunFam" id="3.30.70.360:FF:000001">
    <property type="entry name" value="N-acetyldiaminopimelate deacetylase"/>
    <property type="match status" value="1"/>
</dbReference>
<evidence type="ECO:0000256" key="2">
    <source>
        <dbReference type="PIRSR" id="PIRSR005962-1"/>
    </source>
</evidence>
<accession>A0A4S4FQ04</accession>
<feature type="domain" description="Peptidase M20 dimerisation" evidence="3">
    <location>
        <begin position="185"/>
        <end position="279"/>
    </location>
</feature>
<dbReference type="InterPro" id="IPR017439">
    <property type="entry name" value="Amidohydrolase"/>
</dbReference>
<keyword evidence="2" id="KW-0464">Manganese</keyword>
<dbReference type="GO" id="GO:0050118">
    <property type="term" value="F:N-acetyldiaminopimelate deacetylase activity"/>
    <property type="evidence" value="ECO:0007669"/>
    <property type="project" value="UniProtKB-ARBA"/>
</dbReference>
<evidence type="ECO:0000313" key="5">
    <source>
        <dbReference type="Proteomes" id="UP000307380"/>
    </source>
</evidence>
<dbReference type="Pfam" id="PF01546">
    <property type="entry name" value="Peptidase_M20"/>
    <property type="match status" value="1"/>
</dbReference>
<dbReference type="OrthoDB" id="9777385at2"/>
<keyword evidence="1 4" id="KW-0378">Hydrolase</keyword>
<proteinExistence type="predicted"/>
<dbReference type="SUPFAM" id="SSF55031">
    <property type="entry name" value="Bacterial exopeptidase dimerisation domain"/>
    <property type="match status" value="1"/>
</dbReference>
<comment type="cofactor">
    <cofactor evidence="2">
        <name>Mn(2+)</name>
        <dbReference type="ChEBI" id="CHEBI:29035"/>
    </cofactor>
    <text evidence="2">The Mn(2+) ion enhances activity.</text>
</comment>
<evidence type="ECO:0000259" key="3">
    <source>
        <dbReference type="Pfam" id="PF07687"/>
    </source>
</evidence>
<dbReference type="GO" id="GO:0019877">
    <property type="term" value="P:diaminopimelate biosynthetic process"/>
    <property type="evidence" value="ECO:0007669"/>
    <property type="project" value="UniProtKB-ARBA"/>
</dbReference>
<organism evidence="4 5">
    <name type="scientific">Orlajensenia flava</name>
    <dbReference type="NCBI Taxonomy" id="2565934"/>
    <lineage>
        <taxon>Bacteria</taxon>
        <taxon>Bacillati</taxon>
        <taxon>Actinomycetota</taxon>
        <taxon>Actinomycetes</taxon>
        <taxon>Micrococcales</taxon>
        <taxon>Microbacteriaceae</taxon>
        <taxon>Orlajensenia</taxon>
    </lineage>
</organism>